<evidence type="ECO:0000313" key="6">
    <source>
        <dbReference type="EMBL" id="SIT33446.1"/>
    </source>
</evidence>
<dbReference type="InterPro" id="IPR011990">
    <property type="entry name" value="TPR-like_helical_dom_sf"/>
</dbReference>
<dbReference type="Proteomes" id="UP000186917">
    <property type="component" value="Unassembled WGS sequence"/>
</dbReference>
<dbReference type="STRING" id="477680.SAMN05421788_112160"/>
<evidence type="ECO:0000259" key="5">
    <source>
        <dbReference type="PROSITE" id="PS51123"/>
    </source>
</evidence>
<proteinExistence type="predicted"/>
<dbReference type="Gene3D" id="1.25.40.10">
    <property type="entry name" value="Tetratricopeptide repeat domain"/>
    <property type="match status" value="1"/>
</dbReference>
<dbReference type="AlphaFoldDB" id="A0A1N7RE82"/>
<evidence type="ECO:0000256" key="4">
    <source>
        <dbReference type="PROSITE-ProRule" id="PRU00473"/>
    </source>
</evidence>
<dbReference type="PANTHER" id="PTHR30329">
    <property type="entry name" value="STATOR ELEMENT OF FLAGELLAR MOTOR COMPLEX"/>
    <property type="match status" value="1"/>
</dbReference>
<evidence type="ECO:0000313" key="7">
    <source>
        <dbReference type="Proteomes" id="UP000186917"/>
    </source>
</evidence>
<dbReference type="Gene3D" id="2.120.10.30">
    <property type="entry name" value="TolB, C-terminal domain"/>
    <property type="match status" value="1"/>
</dbReference>
<evidence type="ECO:0000256" key="3">
    <source>
        <dbReference type="ARBA" id="ARBA00023237"/>
    </source>
</evidence>
<dbReference type="EMBL" id="FTOR01000012">
    <property type="protein sequence ID" value="SIT33446.1"/>
    <property type="molecule type" value="Genomic_DNA"/>
</dbReference>
<dbReference type="SUPFAM" id="SSF82171">
    <property type="entry name" value="DPP6 N-terminal domain-like"/>
    <property type="match status" value="1"/>
</dbReference>
<dbReference type="InterPro" id="IPR011659">
    <property type="entry name" value="WD40"/>
</dbReference>
<dbReference type="InterPro" id="IPR006665">
    <property type="entry name" value="OmpA-like"/>
</dbReference>
<protein>
    <submittedName>
        <fullName evidence="6">Outer membrane protein OmpA</fullName>
    </submittedName>
</protein>
<evidence type="ECO:0000256" key="1">
    <source>
        <dbReference type="ARBA" id="ARBA00004442"/>
    </source>
</evidence>
<keyword evidence="7" id="KW-1185">Reference proteome</keyword>
<evidence type="ECO:0000256" key="2">
    <source>
        <dbReference type="ARBA" id="ARBA00023136"/>
    </source>
</evidence>
<keyword evidence="2 4" id="KW-0472">Membrane</keyword>
<dbReference type="CDD" id="cd07185">
    <property type="entry name" value="OmpA_C-like"/>
    <property type="match status" value="1"/>
</dbReference>
<name>A0A1N7RE82_9BACT</name>
<accession>A0A1N7RE82</accession>
<organism evidence="6 7">
    <name type="scientific">Filimonas lacunae</name>
    <dbReference type="NCBI Taxonomy" id="477680"/>
    <lineage>
        <taxon>Bacteria</taxon>
        <taxon>Pseudomonadati</taxon>
        <taxon>Bacteroidota</taxon>
        <taxon>Chitinophagia</taxon>
        <taxon>Chitinophagales</taxon>
        <taxon>Chitinophagaceae</taxon>
        <taxon>Filimonas</taxon>
    </lineage>
</organism>
<dbReference type="Pfam" id="PF07676">
    <property type="entry name" value="PD40"/>
    <property type="match status" value="1"/>
</dbReference>
<dbReference type="PANTHER" id="PTHR30329:SF21">
    <property type="entry name" value="LIPOPROTEIN YIAD-RELATED"/>
    <property type="match status" value="1"/>
</dbReference>
<dbReference type="Gene3D" id="3.30.1330.60">
    <property type="entry name" value="OmpA-like domain"/>
    <property type="match status" value="1"/>
</dbReference>
<dbReference type="PROSITE" id="PS51123">
    <property type="entry name" value="OMPA_2"/>
    <property type="match status" value="1"/>
</dbReference>
<feature type="domain" description="OmpA-like" evidence="5">
    <location>
        <begin position="472"/>
        <end position="596"/>
    </location>
</feature>
<dbReference type="InterPro" id="IPR011042">
    <property type="entry name" value="6-blade_b-propeller_TolB-like"/>
</dbReference>
<dbReference type="SUPFAM" id="SSF103088">
    <property type="entry name" value="OmpA-like"/>
    <property type="match status" value="1"/>
</dbReference>
<dbReference type="Pfam" id="PF00691">
    <property type="entry name" value="OmpA"/>
    <property type="match status" value="1"/>
</dbReference>
<dbReference type="InterPro" id="IPR036737">
    <property type="entry name" value="OmpA-like_sf"/>
</dbReference>
<dbReference type="InterPro" id="IPR050330">
    <property type="entry name" value="Bact_OuterMem_StrucFunc"/>
</dbReference>
<gene>
    <name evidence="6" type="ORF">SAMN05421788_112160</name>
</gene>
<dbReference type="InterPro" id="IPR006664">
    <property type="entry name" value="OMP_bac"/>
</dbReference>
<sequence length="596" mass="65898">MMALPFISLGQYKEDYARTAALFYAGHDYYSSAKYYELFLDSSGKTKSARQNPYVIQKQGDKSNEEETYSKNKLQAVYQLAESYRQLNDYEHAEKWYAKTAVNNSNNNYPLALYWYGIILRANGKYTEAEKALTQFSKTYGQTDAYSQSARKELANLSFIKAQLAKKDSITYAIQKLNSTVNPKGFANYAPAVSGNTVYFTSTRRDTAGKGKDAPYFNNLYKFSKDSSGTEKAGIPEQDSWEQGVASITPDGKKMYLTRWQKNAENKNISSLFTSELTANGSWSEPKADSLLNIEGYNTQQPCITPDGKYLLFASDRPGGAGGFDIWYTPLTGHKKANNAGRQINTTGNEQAPFYHQPSASLVFASDSRTGMGGYDLYITNGNITSGKWTAPENMGYPVNSIKDDIYFASAGSDTLLKEAWLSSDRSSTCCLELYAINTVPPPPPPAVVVTVPPVEKPDTATTPPVTSVVVNDPPAKPVEIKIYFEFDESILIPAAYTLLDSLVTVLAKAPALTIEIAGYADGKGTEEYNIALSQKRAEACYQYLVQQKHINADRLTIKAYGECCPAEKEFTPDGQDNPAGRKLNRRVEFKVSGVK</sequence>
<dbReference type="SUPFAM" id="SSF48452">
    <property type="entry name" value="TPR-like"/>
    <property type="match status" value="1"/>
</dbReference>
<reference evidence="7" key="1">
    <citation type="submission" date="2017-01" db="EMBL/GenBank/DDBJ databases">
        <authorList>
            <person name="Varghese N."/>
            <person name="Submissions S."/>
        </authorList>
    </citation>
    <scope>NUCLEOTIDE SEQUENCE [LARGE SCALE GENOMIC DNA]</scope>
    <source>
        <strain evidence="7">DSM 21054</strain>
    </source>
</reference>
<keyword evidence="3" id="KW-0998">Cell outer membrane</keyword>
<comment type="subcellular location">
    <subcellularLocation>
        <location evidence="1">Cell outer membrane</location>
    </subcellularLocation>
</comment>
<dbReference type="GO" id="GO:0009279">
    <property type="term" value="C:cell outer membrane"/>
    <property type="evidence" value="ECO:0007669"/>
    <property type="project" value="UniProtKB-SubCell"/>
</dbReference>
<dbReference type="PRINTS" id="PR01021">
    <property type="entry name" value="OMPADOMAIN"/>
</dbReference>